<evidence type="ECO:0000313" key="2">
    <source>
        <dbReference type="Proteomes" id="UP001062846"/>
    </source>
</evidence>
<protein>
    <submittedName>
        <fullName evidence="1">Uncharacterized protein</fullName>
    </submittedName>
</protein>
<comment type="caution">
    <text evidence="1">The sequence shown here is derived from an EMBL/GenBank/DDBJ whole genome shotgun (WGS) entry which is preliminary data.</text>
</comment>
<sequence length="411" mass="45139">MSTTAEHGGVQSTTVTQIQGRGRAVIASKPLKAGEIVLKDSPVLLYSALPLNPRRGGAVYCSHCFKTLPNPNPPSALPCPLCSSSALFCSPACQSTALQSSHTPWACQTLTRLRNFPPLRTEELQVQARFLVAAYNLSRVSPSDFQRVWGLDGGWSGCQLDADAIFLHSLITSLCDGESQREVTSFFTVEVTAALLAKDRANAFGLMEPFGDKGDRSVRAYGIYPNASFFNHDCLPNACRFDYVDSDSSGAAAANGSVCNTDVVVRLIHDVPQGREICLSYFPVNLKHSERQQRLKEDYGFTCTCDRCNVEANWSDNEEEEEEEEEAMEEDNDELMVDEDDGVKEGEESAFPHAYFFLRYMCNRENCWGTLAPLPPSNGTPSSVMECNVCGNLKKNDDEGGMDGDDALEEE</sequence>
<dbReference type="Proteomes" id="UP001062846">
    <property type="component" value="Chromosome 1"/>
</dbReference>
<name>A0ACC0Q6Z7_RHOML</name>
<gene>
    <name evidence="1" type="ORF">RHMOL_Rhmol01G0245200</name>
</gene>
<evidence type="ECO:0000313" key="1">
    <source>
        <dbReference type="EMBL" id="KAI8573002.1"/>
    </source>
</evidence>
<reference evidence="1" key="1">
    <citation type="submission" date="2022-02" db="EMBL/GenBank/DDBJ databases">
        <title>Plant Genome Project.</title>
        <authorList>
            <person name="Zhang R.-G."/>
        </authorList>
    </citation>
    <scope>NUCLEOTIDE SEQUENCE</scope>
    <source>
        <strain evidence="1">AT1</strain>
    </source>
</reference>
<accession>A0ACC0Q6Z7</accession>
<dbReference type="EMBL" id="CM046388">
    <property type="protein sequence ID" value="KAI8573002.1"/>
    <property type="molecule type" value="Genomic_DNA"/>
</dbReference>
<proteinExistence type="predicted"/>
<keyword evidence="2" id="KW-1185">Reference proteome</keyword>
<organism evidence="1 2">
    <name type="scientific">Rhododendron molle</name>
    <name type="common">Chinese azalea</name>
    <name type="synonym">Azalea mollis</name>
    <dbReference type="NCBI Taxonomy" id="49168"/>
    <lineage>
        <taxon>Eukaryota</taxon>
        <taxon>Viridiplantae</taxon>
        <taxon>Streptophyta</taxon>
        <taxon>Embryophyta</taxon>
        <taxon>Tracheophyta</taxon>
        <taxon>Spermatophyta</taxon>
        <taxon>Magnoliopsida</taxon>
        <taxon>eudicotyledons</taxon>
        <taxon>Gunneridae</taxon>
        <taxon>Pentapetalae</taxon>
        <taxon>asterids</taxon>
        <taxon>Ericales</taxon>
        <taxon>Ericaceae</taxon>
        <taxon>Ericoideae</taxon>
        <taxon>Rhodoreae</taxon>
        <taxon>Rhododendron</taxon>
    </lineage>
</organism>